<keyword evidence="4 7" id="KW-0227">DNA damage</keyword>
<dbReference type="SUPFAM" id="SSF52980">
    <property type="entry name" value="Restriction endonuclease-like"/>
    <property type="match status" value="1"/>
</dbReference>
<comment type="function">
    <text evidence="7">Sequence-specific endonuclease that cleaves unmethylated GATC sequences. It is involved in DNA mismatch repair.</text>
</comment>
<dbReference type="NCBIfam" id="TIGR02248">
    <property type="entry name" value="mutH_TIGR"/>
    <property type="match status" value="1"/>
</dbReference>
<dbReference type="HAMAP" id="MF_00759">
    <property type="entry name" value="MutH"/>
    <property type="match status" value="1"/>
</dbReference>
<dbReference type="InterPro" id="IPR011337">
    <property type="entry name" value="DNA_rep_MutH/RE_typeII_Sau3AI"/>
</dbReference>
<protein>
    <recommendedName>
        <fullName evidence="7">DNA mismatch repair protein MutH</fullName>
    </recommendedName>
    <alternativeName>
        <fullName evidence="7">Methyl-directed mismatch repair protein</fullName>
    </alternativeName>
</protein>
<keyword evidence="3 7" id="KW-0255">Endonuclease</keyword>
<evidence type="ECO:0000259" key="8">
    <source>
        <dbReference type="SMART" id="SM00927"/>
    </source>
</evidence>
<evidence type="ECO:0000313" key="10">
    <source>
        <dbReference type="Proteomes" id="UP001595897"/>
    </source>
</evidence>
<evidence type="ECO:0000256" key="7">
    <source>
        <dbReference type="HAMAP-Rule" id="MF_00759"/>
    </source>
</evidence>
<dbReference type="InterPro" id="IPR037057">
    <property type="entry name" value="DNA_rep_MutH/T2_RE_sf"/>
</dbReference>
<sequence length="226" mass="25172">MIVINLSSPTSVEALLERARDIAGLSFGELAGQLNVAIPENFKRQKGWTGQLIERALGASAGSKPIQDFPQLGIELKTLPLSYANTPLETTYVCYAPLTDIAGISWQTSNVRNKIRQVLWIPVQGEREIPVSERIIGHGFLWQPTERQDALLQQDWEELMDLIALGKVESITARMGQYMQLRPKAANGRALTDAIGHDGSLIKTRPRGFYLRKEFTQLVLNSVFGQ</sequence>
<dbReference type="Gene3D" id="3.40.600.10">
    <property type="entry name" value="DNA mismatch repair MutH/Restriction endonuclease, type II"/>
    <property type="match status" value="1"/>
</dbReference>
<evidence type="ECO:0000256" key="1">
    <source>
        <dbReference type="ARBA" id="ARBA00022490"/>
    </source>
</evidence>
<evidence type="ECO:0000256" key="5">
    <source>
        <dbReference type="ARBA" id="ARBA00022801"/>
    </source>
</evidence>
<evidence type="ECO:0000313" key="9">
    <source>
        <dbReference type="EMBL" id="MFC4700868.1"/>
    </source>
</evidence>
<keyword evidence="2 7" id="KW-0540">Nuclease</keyword>
<proteinExistence type="inferred from homology"/>
<evidence type="ECO:0000256" key="3">
    <source>
        <dbReference type="ARBA" id="ARBA00022759"/>
    </source>
</evidence>
<reference evidence="10" key="1">
    <citation type="journal article" date="2019" name="Int. J. Syst. Evol. Microbiol.">
        <title>The Global Catalogue of Microorganisms (GCM) 10K type strain sequencing project: providing services to taxonomists for standard genome sequencing and annotation.</title>
        <authorList>
            <consortium name="The Broad Institute Genomics Platform"/>
            <consortium name="The Broad Institute Genome Sequencing Center for Infectious Disease"/>
            <person name="Wu L."/>
            <person name="Ma J."/>
        </authorList>
    </citation>
    <scope>NUCLEOTIDE SEQUENCE [LARGE SCALE GENOMIC DNA]</scope>
    <source>
        <strain evidence="10">KACC 12507</strain>
    </source>
</reference>
<comment type="caution">
    <text evidence="9">The sequence shown here is derived from an EMBL/GenBank/DDBJ whole genome shotgun (WGS) entry which is preliminary data.</text>
</comment>
<evidence type="ECO:0000256" key="6">
    <source>
        <dbReference type="ARBA" id="ARBA00023204"/>
    </source>
</evidence>
<comment type="subcellular location">
    <subcellularLocation>
        <location evidence="7">Cytoplasm</location>
    </subcellularLocation>
</comment>
<keyword evidence="1 7" id="KW-0963">Cytoplasm</keyword>
<dbReference type="SMART" id="SM00927">
    <property type="entry name" value="MutH"/>
    <property type="match status" value="1"/>
</dbReference>
<evidence type="ECO:0000256" key="2">
    <source>
        <dbReference type="ARBA" id="ARBA00022722"/>
    </source>
</evidence>
<keyword evidence="10" id="KW-1185">Reference proteome</keyword>
<dbReference type="InterPro" id="IPR004230">
    <property type="entry name" value="DNA_mismatch_repair_MutH"/>
</dbReference>
<name>A0ABV9LZS8_9ALTE</name>
<keyword evidence="5 7" id="KW-0378">Hydrolase</keyword>
<keyword evidence="6 7" id="KW-0234">DNA repair</keyword>
<accession>A0ABV9LZS8</accession>
<evidence type="ECO:0000256" key="4">
    <source>
        <dbReference type="ARBA" id="ARBA00022763"/>
    </source>
</evidence>
<comment type="similarity">
    <text evidence="7">Belongs to the MutH family.</text>
</comment>
<dbReference type="EMBL" id="JBHSGU010000005">
    <property type="protein sequence ID" value="MFC4700868.1"/>
    <property type="molecule type" value="Genomic_DNA"/>
</dbReference>
<dbReference type="NCBIfam" id="NF003458">
    <property type="entry name" value="PRK05070.1"/>
    <property type="match status" value="1"/>
</dbReference>
<dbReference type="Proteomes" id="UP001595897">
    <property type="component" value="Unassembled WGS sequence"/>
</dbReference>
<dbReference type="CDD" id="cd00583">
    <property type="entry name" value="MutH-like"/>
    <property type="match status" value="1"/>
</dbReference>
<dbReference type="RefSeq" id="WP_382409584.1">
    <property type="nucleotide sequence ID" value="NZ_JBHSGU010000005.1"/>
</dbReference>
<dbReference type="InterPro" id="IPR011335">
    <property type="entry name" value="Restrct_endonuc-II-like"/>
</dbReference>
<feature type="domain" description="DNA mismatch repair MutH/Type II restriction enzyme Sau3AI" evidence="8">
    <location>
        <begin position="57"/>
        <end position="155"/>
    </location>
</feature>
<gene>
    <name evidence="7 9" type="primary">mutH</name>
    <name evidence="9" type="ORF">ACFO4O_11910</name>
</gene>
<dbReference type="GO" id="GO:0004519">
    <property type="term" value="F:endonuclease activity"/>
    <property type="evidence" value="ECO:0007669"/>
    <property type="project" value="UniProtKB-KW"/>
</dbReference>
<organism evidence="9 10">
    <name type="scientific">Glaciecola siphonariae</name>
    <dbReference type="NCBI Taxonomy" id="521012"/>
    <lineage>
        <taxon>Bacteria</taxon>
        <taxon>Pseudomonadati</taxon>
        <taxon>Pseudomonadota</taxon>
        <taxon>Gammaproteobacteria</taxon>
        <taxon>Alteromonadales</taxon>
        <taxon>Alteromonadaceae</taxon>
        <taxon>Glaciecola</taxon>
    </lineage>
</organism>
<dbReference type="Pfam" id="PF02976">
    <property type="entry name" value="MutH"/>
    <property type="match status" value="1"/>
</dbReference>